<proteinExistence type="predicted"/>
<feature type="region of interest" description="Disordered" evidence="1">
    <location>
        <begin position="1"/>
        <end position="31"/>
    </location>
</feature>
<accession>A0ABM1QHM5</accession>
<evidence type="ECO:0000313" key="3">
    <source>
        <dbReference type="RefSeq" id="XP_019086263.1"/>
    </source>
</evidence>
<reference evidence="2" key="1">
    <citation type="journal article" date="2014" name="Nat. Commun.">
        <title>The emerging biofuel crop Camelina sativa retains a highly undifferentiated hexaploid genome structure.</title>
        <authorList>
            <person name="Kagale S."/>
            <person name="Koh C."/>
            <person name="Nixon J."/>
            <person name="Bollina V."/>
            <person name="Clarke W.E."/>
            <person name="Tuteja R."/>
            <person name="Spillane C."/>
            <person name="Robinson S.J."/>
            <person name="Links M.G."/>
            <person name="Clarke C."/>
            <person name="Higgins E.E."/>
            <person name="Huebert T."/>
            <person name="Sharpe A.G."/>
            <person name="Parkin I.A."/>
        </authorList>
    </citation>
    <scope>NUCLEOTIDE SEQUENCE [LARGE SCALE GENOMIC DNA]</scope>
    <source>
        <strain evidence="2">cv. DH55</strain>
    </source>
</reference>
<dbReference type="Proteomes" id="UP000694864">
    <property type="component" value="Chromosome 10"/>
</dbReference>
<protein>
    <submittedName>
        <fullName evidence="3">Uncharacterized protein LOC109126845</fullName>
    </submittedName>
</protein>
<organism evidence="2 3">
    <name type="scientific">Camelina sativa</name>
    <name type="common">False flax</name>
    <name type="synonym">Myagrum sativum</name>
    <dbReference type="NCBI Taxonomy" id="90675"/>
    <lineage>
        <taxon>Eukaryota</taxon>
        <taxon>Viridiplantae</taxon>
        <taxon>Streptophyta</taxon>
        <taxon>Embryophyta</taxon>
        <taxon>Tracheophyta</taxon>
        <taxon>Spermatophyta</taxon>
        <taxon>Magnoliopsida</taxon>
        <taxon>eudicotyledons</taxon>
        <taxon>Gunneridae</taxon>
        <taxon>Pentapetalae</taxon>
        <taxon>rosids</taxon>
        <taxon>malvids</taxon>
        <taxon>Brassicales</taxon>
        <taxon>Brassicaceae</taxon>
        <taxon>Camelineae</taxon>
        <taxon>Camelina</taxon>
    </lineage>
</organism>
<evidence type="ECO:0000256" key="1">
    <source>
        <dbReference type="SAM" id="MobiDB-lite"/>
    </source>
</evidence>
<gene>
    <name evidence="3" type="primary">LOC109126845</name>
</gene>
<dbReference type="GeneID" id="109126845"/>
<feature type="region of interest" description="Disordered" evidence="1">
    <location>
        <begin position="199"/>
        <end position="226"/>
    </location>
</feature>
<feature type="compositionally biased region" description="Basic and acidic residues" evidence="1">
    <location>
        <begin position="9"/>
        <end position="24"/>
    </location>
</feature>
<sequence>MVGGRRGCSVRDRHNADTGRDGSRRAGSGLSGFEGHQIELVFEGGRENEVGNGMVGDRRRMDSVNPAERGGAFESSRSAEIGGLDREGSGLNGVVGAFLPRVAGSGEFGVGDLGSWPSVSEIGMRDLRGRQSVGEIGMRDLGGRPSVDLRGRQSVGEIGMRELGGRQSVGEIRMRGLGSRPSAREIGVRGLGSWPSRDRTLNERDWRGGMNEVGTDGMPEVGIGDEPEIDMVEGTATTRRIGEIGSLASRMSAR</sequence>
<reference evidence="3" key="2">
    <citation type="submission" date="2025-08" db="UniProtKB">
        <authorList>
            <consortium name="RefSeq"/>
        </authorList>
    </citation>
    <scope>IDENTIFICATION</scope>
    <source>
        <tissue evidence="3">Leaf</tissue>
    </source>
</reference>
<evidence type="ECO:0000313" key="2">
    <source>
        <dbReference type="Proteomes" id="UP000694864"/>
    </source>
</evidence>
<name>A0ABM1QHM5_CAMSA</name>
<keyword evidence="2" id="KW-1185">Reference proteome</keyword>
<feature type="region of interest" description="Disordered" evidence="1">
    <location>
        <begin position="49"/>
        <end position="78"/>
    </location>
</feature>
<dbReference type="RefSeq" id="XP_019086263.1">
    <property type="nucleotide sequence ID" value="XM_019230718.1"/>
</dbReference>